<evidence type="ECO:0000256" key="3">
    <source>
        <dbReference type="ARBA" id="ARBA00022692"/>
    </source>
</evidence>
<dbReference type="Proteomes" id="UP001208017">
    <property type="component" value="Unassembled WGS sequence"/>
</dbReference>
<dbReference type="PANTHER" id="PTHR30250">
    <property type="entry name" value="PST FAMILY PREDICTED COLANIC ACID TRANSPORTER"/>
    <property type="match status" value="1"/>
</dbReference>
<feature type="transmembrane region" description="Helical" evidence="6">
    <location>
        <begin position="365"/>
        <end position="385"/>
    </location>
</feature>
<dbReference type="PIRSF" id="PIRSF038958">
    <property type="entry name" value="PG_synth_SpoVB"/>
    <property type="match status" value="1"/>
</dbReference>
<evidence type="ECO:0000256" key="1">
    <source>
        <dbReference type="ARBA" id="ARBA00004651"/>
    </source>
</evidence>
<reference evidence="7 8" key="1">
    <citation type="submission" date="2022-11" db="EMBL/GenBank/DDBJ databases">
        <title>Study of microbial diversity in lake waters.</title>
        <authorList>
            <person name="Zhang J."/>
        </authorList>
    </citation>
    <scope>NUCLEOTIDE SEQUENCE [LARGE SCALE GENOMIC DNA]</scope>
    <source>
        <strain evidence="7 8">DT12</strain>
    </source>
</reference>
<evidence type="ECO:0000256" key="6">
    <source>
        <dbReference type="SAM" id="Phobius"/>
    </source>
</evidence>
<evidence type="ECO:0000313" key="7">
    <source>
        <dbReference type="EMBL" id="MCX7570324.1"/>
    </source>
</evidence>
<dbReference type="InterPro" id="IPR002797">
    <property type="entry name" value="Polysacc_synth"/>
</dbReference>
<gene>
    <name evidence="7" type="ORF">OS242_10145</name>
</gene>
<dbReference type="PANTHER" id="PTHR30250:SF21">
    <property type="entry name" value="LIPID II FLIPPASE MURJ"/>
    <property type="match status" value="1"/>
</dbReference>
<organism evidence="7 8">
    <name type="scientific">Tumebacillus lacus</name>
    <dbReference type="NCBI Taxonomy" id="2995335"/>
    <lineage>
        <taxon>Bacteria</taxon>
        <taxon>Bacillati</taxon>
        <taxon>Bacillota</taxon>
        <taxon>Bacilli</taxon>
        <taxon>Bacillales</taxon>
        <taxon>Alicyclobacillaceae</taxon>
        <taxon>Tumebacillus</taxon>
    </lineage>
</organism>
<dbReference type="RefSeq" id="WP_267151571.1">
    <property type="nucleotide sequence ID" value="NZ_JAPMLT010000004.1"/>
</dbReference>
<feature type="transmembrane region" description="Helical" evidence="6">
    <location>
        <begin position="237"/>
        <end position="257"/>
    </location>
</feature>
<feature type="transmembrane region" description="Helical" evidence="6">
    <location>
        <begin position="459"/>
        <end position="482"/>
    </location>
</feature>
<keyword evidence="2" id="KW-1003">Cell membrane</keyword>
<feature type="transmembrane region" description="Helical" evidence="6">
    <location>
        <begin position="163"/>
        <end position="181"/>
    </location>
</feature>
<feature type="transmembrane region" description="Helical" evidence="6">
    <location>
        <begin position="332"/>
        <end position="353"/>
    </location>
</feature>
<dbReference type="InterPro" id="IPR024923">
    <property type="entry name" value="PG_synth_SpoVB"/>
</dbReference>
<feature type="transmembrane region" description="Helical" evidence="6">
    <location>
        <begin position="50"/>
        <end position="73"/>
    </location>
</feature>
<evidence type="ECO:0000313" key="8">
    <source>
        <dbReference type="Proteomes" id="UP001208017"/>
    </source>
</evidence>
<dbReference type="InterPro" id="IPR050833">
    <property type="entry name" value="Poly_Biosynth_Transport"/>
</dbReference>
<name>A0ABT3X096_9BACL</name>
<proteinExistence type="predicted"/>
<feature type="transmembrane region" description="Helical" evidence="6">
    <location>
        <begin position="488"/>
        <end position="509"/>
    </location>
</feature>
<feature type="transmembrane region" description="Helical" evidence="6">
    <location>
        <begin position="291"/>
        <end position="311"/>
    </location>
</feature>
<protein>
    <submittedName>
        <fullName evidence="7">Polysaccharide biosynthesis protein</fullName>
    </submittedName>
</protein>
<keyword evidence="8" id="KW-1185">Reference proteome</keyword>
<dbReference type="CDD" id="cd13124">
    <property type="entry name" value="MATE_SpoVB_like"/>
    <property type="match status" value="1"/>
</dbReference>
<dbReference type="Pfam" id="PF01943">
    <property type="entry name" value="Polysacc_synt"/>
    <property type="match status" value="1"/>
</dbReference>
<evidence type="ECO:0000256" key="5">
    <source>
        <dbReference type="ARBA" id="ARBA00023136"/>
    </source>
</evidence>
<comment type="caution">
    <text evidence="7">The sequence shown here is derived from an EMBL/GenBank/DDBJ whole genome shotgun (WGS) entry which is preliminary data.</text>
</comment>
<accession>A0ABT3X096</accession>
<keyword evidence="5 6" id="KW-0472">Membrane</keyword>
<evidence type="ECO:0000256" key="4">
    <source>
        <dbReference type="ARBA" id="ARBA00022989"/>
    </source>
</evidence>
<sequence>MSSATKKGVVAGAFSLAMAGLVAKILGVIYMVPFQNMAGDGTLGLYQYAYAIYVVMLQVATAGFPLAMSKLISERLARHDFAGADQIYRVGARYLTLAGLIIFVIMFAMGGWLAIWMGNYAASTAIRALSFSLLIVPLLAAMRGYIQGNQMMAISGNSQVVEQLVRSTAILFGVWVAAVLLDGSQRVTAAVATFSAVLGAVASLVFLARHVVKIRREHKKRYIRDATEPTKSVMRTILKYSIPITLSSLVLPLSQAVDSFTITKLLMSGFQMTNDAATAEYGVFTGRALRLIALPLALATGVGLSIMPAIAEAIAAKNTALRNSRVMTAFRLTSFFAFPTSVGIFVLAGPIDIALFEDLKGADTIAMVSFMAIFSSYELVTTYILQAMGFMYLPVRNMFIGLGAKLVLNLLLVPEYGIFGAAIASVCGYILSSLLNFFSVRRLGDTPLPVSDLLLKPMFASLLMGVVVWMVTWIPVEVIIPWPRIHSLVLVMIGGAVGAVVFGTLMILLKGISNEEMKRLPVLKRFAR</sequence>
<feature type="transmembrane region" description="Helical" evidence="6">
    <location>
        <begin position="121"/>
        <end position="142"/>
    </location>
</feature>
<feature type="transmembrane region" description="Helical" evidence="6">
    <location>
        <begin position="9"/>
        <end position="30"/>
    </location>
</feature>
<comment type="subcellular location">
    <subcellularLocation>
        <location evidence="1">Cell membrane</location>
        <topology evidence="1">Multi-pass membrane protein</topology>
    </subcellularLocation>
</comment>
<feature type="transmembrane region" description="Helical" evidence="6">
    <location>
        <begin position="94"/>
        <end position="115"/>
    </location>
</feature>
<keyword evidence="4 6" id="KW-1133">Transmembrane helix</keyword>
<feature type="transmembrane region" description="Helical" evidence="6">
    <location>
        <begin position="187"/>
        <end position="212"/>
    </location>
</feature>
<evidence type="ECO:0000256" key="2">
    <source>
        <dbReference type="ARBA" id="ARBA00022475"/>
    </source>
</evidence>
<dbReference type="EMBL" id="JAPMLT010000004">
    <property type="protein sequence ID" value="MCX7570324.1"/>
    <property type="molecule type" value="Genomic_DNA"/>
</dbReference>
<keyword evidence="3 6" id="KW-0812">Transmembrane</keyword>